<evidence type="ECO:0000259" key="10">
    <source>
        <dbReference type="Pfam" id="PF00520"/>
    </source>
</evidence>
<dbReference type="Proteomes" id="UP000695022">
    <property type="component" value="Unplaced"/>
</dbReference>
<feature type="region of interest" description="Disordered" evidence="8">
    <location>
        <begin position="1"/>
        <end position="31"/>
    </location>
</feature>
<dbReference type="GeneID" id="106808236"/>
<dbReference type="InterPro" id="IPR041491">
    <property type="entry name" value="TRPM_SLOG"/>
</dbReference>
<evidence type="ECO:0000256" key="3">
    <source>
        <dbReference type="ARBA" id="ARBA00022692"/>
    </source>
</evidence>
<dbReference type="InterPro" id="IPR057366">
    <property type="entry name" value="TRPM-like"/>
</dbReference>
<sequence>MHQASGMQQESEMQQTSARKQGSRLLNGLRVNRVTPARSSSDFQKGEMFWVRHNINKRICTNFLPEARHEDICKCGYDKEDHHHLNCSPSLGVAERWDSTWHTDAEPTDAFGEIEFVGYGQRIGKYVRVDHATKMDTMIDLLKDVWKLSTPNLLISVTGGAKNFSMSPRLKEVFHRSLIKAAQSNGAWIITAGTHAGVMKHVGEAVQDYVLAHGMHAQENVIAIGIAPWGVISSRNDLVDPKGKWPARYRVDIEPSSQEVQLDPNHSHFILVDDGTQHTFGVEIGFRERLVQEIAKQGVDTSSSGSLSVPVVCIVVEGGPGTLENVYTAVLNDTPIVIVEGSGRAADLLVYAYKACKTVTRDEIDEFGARKTEIEPVIDDNLRYELLDKLSHEFGTTHLQKRWNWLRQILKKRHLLSVFKLDSSESAQDIDIAVLNALLRTNESKVTQLRLAIAWNRIDMARNYIFTENTKWKVGELAEIMVNAILDDRVEFVQVMLEQGISLTDVITRKRLKEMYNVVKQHSSLLELLLEVMLGYHGDEDVGLQHIGELIGTLMGDFFTPPYIADNASDALLKNPARELFYWSVFNNRYQMALLFWQNGKNQIAAALTAFKLLTTAVERIPDIADAYSSVADSITNFEELAVGTLTQCYKTNERKTLELLVSETPQFGGATCLALAASSHSFSFMSTVACQDVLNNLWRGGLSGGTSISKNTFMAARVLLALDLVLFFMRLLHIFLVHKELGPKLVMIARMLNDLLYFISIMVVFVIAYGVASMAILFPNTPFSATLVKDILYNAYFQMYGELLLESIEGTDCSSIAAVWQTGVLPRCPELSNVVLCLLALYLLLTNILLFNLLIAMFSYTFEKARNKTDSIWKFHRYWLVMEYFERPPLVPPLICLAHVFLGARAVLHGNRHHLSTPFKKHLSDEDRKSEERFEMIMADVHYRSVIADLNGCDGRRFRDLQDSISLLSNKVMKSQEVNDLQEKVDSLTSAVSILQTQLEKTNVAMAWVVGVLAEKNSKPLPSSFIEETIEGSPRHQMQKNEKSRYEPSTLARKMSLEMDKQEQQKLHVNCRSSPYPGSAELRVSVPDDKVPWEIFCRDESLCI</sequence>
<keyword evidence="7" id="KW-0407">Ion channel</keyword>
<feature type="compositionally biased region" description="Polar residues" evidence="8">
    <location>
        <begin position="1"/>
        <end position="20"/>
    </location>
</feature>
<evidence type="ECO:0000313" key="14">
    <source>
        <dbReference type="RefSeq" id="XP_014666350.1"/>
    </source>
</evidence>
<feature type="transmembrane region" description="Helical" evidence="9">
    <location>
        <begin position="834"/>
        <end position="859"/>
    </location>
</feature>
<keyword evidence="2" id="KW-0813">Transport</keyword>
<dbReference type="InterPro" id="IPR050927">
    <property type="entry name" value="TRPM"/>
</dbReference>
<dbReference type="Pfam" id="PF00520">
    <property type="entry name" value="Ion_trans"/>
    <property type="match status" value="1"/>
</dbReference>
<name>A0ABM1E2C9_PRICU</name>
<keyword evidence="3 9" id="KW-0812">Transmembrane</keyword>
<evidence type="ECO:0000256" key="1">
    <source>
        <dbReference type="ARBA" id="ARBA00004141"/>
    </source>
</evidence>
<evidence type="ECO:0000256" key="2">
    <source>
        <dbReference type="ARBA" id="ARBA00022448"/>
    </source>
</evidence>
<keyword evidence="6 9" id="KW-0472">Membrane</keyword>
<feature type="transmembrane region" description="Helical" evidence="9">
    <location>
        <begin position="756"/>
        <end position="779"/>
    </location>
</feature>
<dbReference type="InterPro" id="IPR005821">
    <property type="entry name" value="Ion_trans_dom"/>
</dbReference>
<organism evidence="13 14">
    <name type="scientific">Priapulus caudatus</name>
    <name type="common">Priapulid worm</name>
    <dbReference type="NCBI Taxonomy" id="37621"/>
    <lineage>
        <taxon>Eukaryota</taxon>
        <taxon>Metazoa</taxon>
        <taxon>Ecdysozoa</taxon>
        <taxon>Scalidophora</taxon>
        <taxon>Priapulida</taxon>
        <taxon>Priapulimorpha</taxon>
        <taxon>Priapulimorphida</taxon>
        <taxon>Priapulidae</taxon>
        <taxon>Priapulus</taxon>
    </lineage>
</organism>
<proteinExistence type="predicted"/>
<accession>A0ABM1E2C9</accession>
<dbReference type="Pfam" id="PF18139">
    <property type="entry name" value="LSDAT_euk"/>
    <property type="match status" value="1"/>
</dbReference>
<evidence type="ECO:0000256" key="8">
    <source>
        <dbReference type="SAM" id="MobiDB-lite"/>
    </source>
</evidence>
<evidence type="ECO:0000256" key="9">
    <source>
        <dbReference type="SAM" id="Phobius"/>
    </source>
</evidence>
<evidence type="ECO:0000256" key="7">
    <source>
        <dbReference type="ARBA" id="ARBA00023303"/>
    </source>
</evidence>
<keyword evidence="5" id="KW-0406">Ion transport</keyword>
<evidence type="ECO:0000256" key="5">
    <source>
        <dbReference type="ARBA" id="ARBA00023065"/>
    </source>
</evidence>
<dbReference type="RefSeq" id="XP_014666350.1">
    <property type="nucleotide sequence ID" value="XM_014810864.1"/>
</dbReference>
<comment type="subcellular location">
    <subcellularLocation>
        <location evidence="1">Membrane</location>
        <topology evidence="1">Multi-pass membrane protein</topology>
    </subcellularLocation>
</comment>
<evidence type="ECO:0000259" key="11">
    <source>
        <dbReference type="Pfam" id="PF18139"/>
    </source>
</evidence>
<dbReference type="Pfam" id="PF25508">
    <property type="entry name" value="TRPM2"/>
    <property type="match status" value="1"/>
</dbReference>
<feature type="domain" description="TRPM SLOG" evidence="11">
    <location>
        <begin position="125"/>
        <end position="358"/>
    </location>
</feature>
<reference evidence="14" key="1">
    <citation type="submission" date="2025-08" db="UniProtKB">
        <authorList>
            <consortium name="RefSeq"/>
        </authorList>
    </citation>
    <scope>IDENTIFICATION</scope>
</reference>
<feature type="transmembrane region" description="Helical" evidence="9">
    <location>
        <begin position="715"/>
        <end position="736"/>
    </location>
</feature>
<evidence type="ECO:0000259" key="12">
    <source>
        <dbReference type="Pfam" id="PF25508"/>
    </source>
</evidence>
<protein>
    <submittedName>
        <fullName evidence="14">Transient receptor potential cation channel subfamily M member 2-like</fullName>
    </submittedName>
</protein>
<evidence type="ECO:0000256" key="6">
    <source>
        <dbReference type="ARBA" id="ARBA00023136"/>
    </source>
</evidence>
<gene>
    <name evidence="14" type="primary">LOC106808236</name>
</gene>
<feature type="domain" description="TRPM-like" evidence="12">
    <location>
        <begin position="570"/>
        <end position="687"/>
    </location>
</feature>
<dbReference type="PANTHER" id="PTHR13800">
    <property type="entry name" value="TRANSIENT RECEPTOR POTENTIAL CATION CHANNEL, SUBFAMILY M, MEMBER 6"/>
    <property type="match status" value="1"/>
</dbReference>
<evidence type="ECO:0000256" key="4">
    <source>
        <dbReference type="ARBA" id="ARBA00022989"/>
    </source>
</evidence>
<dbReference type="PANTHER" id="PTHR13800:SF12">
    <property type="entry name" value="TRANSIENT RECEPTOR POTENTIAL CATION CHANNEL SUBFAMILY M MEMBER-LIKE 2"/>
    <property type="match status" value="1"/>
</dbReference>
<evidence type="ECO:0000313" key="13">
    <source>
        <dbReference type="Proteomes" id="UP000695022"/>
    </source>
</evidence>
<keyword evidence="13" id="KW-1185">Reference proteome</keyword>
<keyword evidence="4 9" id="KW-1133">Transmembrane helix</keyword>
<feature type="domain" description="Ion transport" evidence="10">
    <location>
        <begin position="719"/>
        <end position="870"/>
    </location>
</feature>